<feature type="repeat" description="WD" evidence="3">
    <location>
        <begin position="50"/>
        <end position="84"/>
    </location>
</feature>
<dbReference type="GO" id="GO:0045717">
    <property type="term" value="P:negative regulation of fatty acid biosynthetic process"/>
    <property type="evidence" value="ECO:0007669"/>
    <property type="project" value="TreeGrafter"/>
</dbReference>
<dbReference type="InterPro" id="IPR036322">
    <property type="entry name" value="WD40_repeat_dom_sf"/>
</dbReference>
<dbReference type="PANTHER" id="PTHR15574">
    <property type="entry name" value="WD REPEAT DOMAIN-CONTAINING FAMILY"/>
    <property type="match status" value="1"/>
</dbReference>
<feature type="repeat" description="WD" evidence="3">
    <location>
        <begin position="138"/>
        <end position="173"/>
    </location>
</feature>
<evidence type="ECO:0000256" key="1">
    <source>
        <dbReference type="ARBA" id="ARBA00022574"/>
    </source>
</evidence>
<evidence type="ECO:0000313" key="6">
    <source>
        <dbReference type="EMBL" id="KAF8770635.1"/>
    </source>
</evidence>
<dbReference type="Pfam" id="PF00400">
    <property type="entry name" value="WD40"/>
    <property type="match status" value="3"/>
</dbReference>
<dbReference type="OrthoDB" id="5573735at2759"/>
<dbReference type="PANTHER" id="PTHR15574:SF43">
    <property type="entry name" value="DDB1- AND CUL4-ASSOCIATED FACTOR 5"/>
    <property type="match status" value="1"/>
</dbReference>
<dbReference type="InterPro" id="IPR045151">
    <property type="entry name" value="DCAF8"/>
</dbReference>
<evidence type="ECO:0000256" key="4">
    <source>
        <dbReference type="SAM" id="Coils"/>
    </source>
</evidence>
<gene>
    <name evidence="6" type="ORF">HNY73_018141</name>
</gene>
<name>A0A8T0EF78_ARGBR</name>
<dbReference type="Gene3D" id="2.130.10.10">
    <property type="entry name" value="YVTN repeat-like/Quinoprotein amine dehydrogenase"/>
    <property type="match status" value="3"/>
</dbReference>
<keyword evidence="7" id="KW-1185">Reference proteome</keyword>
<feature type="compositionally biased region" description="Polar residues" evidence="5">
    <location>
        <begin position="680"/>
        <end position="697"/>
    </location>
</feature>
<dbReference type="InterPro" id="IPR015943">
    <property type="entry name" value="WD40/YVTN_repeat-like_dom_sf"/>
</dbReference>
<evidence type="ECO:0000256" key="5">
    <source>
        <dbReference type="SAM" id="MobiDB-lite"/>
    </source>
</evidence>
<dbReference type="Proteomes" id="UP000807504">
    <property type="component" value="Unassembled WGS sequence"/>
</dbReference>
<feature type="compositionally biased region" description="Polar residues" evidence="5">
    <location>
        <begin position="705"/>
        <end position="725"/>
    </location>
</feature>
<dbReference type="OMA" id="YHAVMYN"/>
<reference evidence="6" key="2">
    <citation type="submission" date="2020-06" db="EMBL/GenBank/DDBJ databases">
        <authorList>
            <person name="Sheffer M."/>
        </authorList>
    </citation>
    <scope>NUCLEOTIDE SEQUENCE</scope>
</reference>
<feature type="compositionally biased region" description="Low complexity" evidence="5">
    <location>
        <begin position="446"/>
        <end position="459"/>
    </location>
</feature>
<feature type="repeat" description="WD" evidence="3">
    <location>
        <begin position="327"/>
        <end position="359"/>
    </location>
</feature>
<reference evidence="6" key="1">
    <citation type="journal article" date="2020" name="bioRxiv">
        <title>Chromosome-level reference genome of the European wasp spider Argiope bruennichi: a resource for studies on range expansion and evolutionary adaptation.</title>
        <authorList>
            <person name="Sheffer M.M."/>
            <person name="Hoppe A."/>
            <person name="Krehenwinkel H."/>
            <person name="Uhl G."/>
            <person name="Kuss A.W."/>
            <person name="Jensen L."/>
            <person name="Jensen C."/>
            <person name="Gillespie R.G."/>
            <person name="Hoff K.J."/>
            <person name="Prost S."/>
        </authorList>
    </citation>
    <scope>NUCLEOTIDE SEQUENCE</scope>
</reference>
<dbReference type="PROSITE" id="PS50294">
    <property type="entry name" value="WD_REPEATS_REGION"/>
    <property type="match status" value="2"/>
</dbReference>
<keyword evidence="1 3" id="KW-0853">WD repeat</keyword>
<dbReference type="InterPro" id="IPR001680">
    <property type="entry name" value="WD40_rpt"/>
</dbReference>
<feature type="compositionally biased region" description="Basic residues" evidence="5">
    <location>
        <begin position="596"/>
        <end position="607"/>
    </location>
</feature>
<feature type="compositionally biased region" description="Basic and acidic residues" evidence="5">
    <location>
        <begin position="608"/>
        <end position="670"/>
    </location>
</feature>
<accession>A0A8T0EF78</accession>
<dbReference type="GO" id="GO:0080008">
    <property type="term" value="C:Cul4-RING E3 ubiquitin ligase complex"/>
    <property type="evidence" value="ECO:0007669"/>
    <property type="project" value="TreeGrafter"/>
</dbReference>
<evidence type="ECO:0000256" key="2">
    <source>
        <dbReference type="ARBA" id="ARBA00022737"/>
    </source>
</evidence>
<feature type="compositionally biased region" description="Polar residues" evidence="5">
    <location>
        <begin position="467"/>
        <end position="483"/>
    </location>
</feature>
<keyword evidence="2" id="KW-0677">Repeat</keyword>
<proteinExistence type="predicted"/>
<dbReference type="SMART" id="SM00320">
    <property type="entry name" value="WD40"/>
    <property type="match status" value="6"/>
</dbReference>
<dbReference type="SUPFAM" id="SSF50978">
    <property type="entry name" value="WD40 repeat-like"/>
    <property type="match status" value="1"/>
</dbReference>
<dbReference type="EMBL" id="JABXBU010002228">
    <property type="protein sequence ID" value="KAF8770635.1"/>
    <property type="molecule type" value="Genomic_DNA"/>
</dbReference>
<evidence type="ECO:0000313" key="7">
    <source>
        <dbReference type="Proteomes" id="UP000807504"/>
    </source>
</evidence>
<dbReference type="InterPro" id="IPR019775">
    <property type="entry name" value="WD40_repeat_CS"/>
</dbReference>
<comment type="caution">
    <text evidence="6">The sequence shown here is derived from an EMBL/GenBank/DDBJ whole genome shotgun (WGS) entry which is preliminary data.</text>
</comment>
<dbReference type="AlphaFoldDB" id="A0A8T0EF78"/>
<feature type="region of interest" description="Disordered" evidence="5">
    <location>
        <begin position="446"/>
        <end position="483"/>
    </location>
</feature>
<feature type="compositionally biased region" description="Polar residues" evidence="5">
    <location>
        <begin position="572"/>
        <end position="582"/>
    </location>
</feature>
<evidence type="ECO:0000256" key="3">
    <source>
        <dbReference type="PROSITE-ProRule" id="PRU00221"/>
    </source>
</evidence>
<dbReference type="GO" id="GO:0005737">
    <property type="term" value="C:cytoplasm"/>
    <property type="evidence" value="ECO:0007669"/>
    <property type="project" value="TreeGrafter"/>
</dbReference>
<organism evidence="6 7">
    <name type="scientific">Argiope bruennichi</name>
    <name type="common">Wasp spider</name>
    <name type="synonym">Aranea bruennichi</name>
    <dbReference type="NCBI Taxonomy" id="94029"/>
    <lineage>
        <taxon>Eukaryota</taxon>
        <taxon>Metazoa</taxon>
        <taxon>Ecdysozoa</taxon>
        <taxon>Arthropoda</taxon>
        <taxon>Chelicerata</taxon>
        <taxon>Arachnida</taxon>
        <taxon>Araneae</taxon>
        <taxon>Araneomorphae</taxon>
        <taxon>Entelegynae</taxon>
        <taxon>Araneoidea</taxon>
        <taxon>Araneidae</taxon>
        <taxon>Argiope</taxon>
    </lineage>
</organism>
<sequence length="752" mass="84766">MSLNSLRSKPSYMTGIHYLEHLQYTGKEHGDRRMINRRLDFSKCLYSKDLFAHYGCVNAIEFSNNGEWLVSGGDDKRILIWNIDQTLTGSLPPKSMKGEHNSNIFCLGFSTNHSKLFSAGNDEQVIAHDVSTGEILDAFLHDEAVYGLAVDPVNENIFASACDDGRVLVWDIRLPSNEPYTLASSASAYHAVMYNPVEPRFLATANAKDGVCLWDIRKPKVHLMKYGPTLLSQSAMSVRFNSQGTHLLALRRRFPPVLYELSSPQPAAEFDHHEYYNSCTMKSCCFAGERDQYILSGSDDFKLYVWKIPDAANFKKGVWVNKSHLVLRGHRSIVNQVRYNSTYGILASSGVEKIVKLWSSFPLTFKEDISEYVSAKDGLRKVYSHEEYINLVLENGQFMTHDYSHHSVQEDQRMMAFFDSLVQRDIEGWTSDSSVEAMNTLYILPSSDSQSSSDSLSSSSDDDDTHGTTNPCEVCTNTTRSPNNVEEAKNTVLALYARSLIDEGKGNTSNNGEEARDPSLDRISMLIAQKRREQVKKTSERLQKHLNKQYEKLRKKSLHLLKKRKKYPLISGNENASNNTAANGHGSKSALTTKTDKRKVLRKKRAKLSKDTLLKQKGSDSDENSKEVKGECSKNVKSKSEDKNKASVKSKSEDKNKASVKSKSEDKNKASTEFLPAKQEVSNTTLNNSVISETNLPKNEDNVELPNSTNNINGTETSNSSTISKKNYRPTKDGKKNYRNYRKRSFYDTDED</sequence>
<protein>
    <submittedName>
        <fullName evidence="6">DDB1- and CUL4-associated factor 5 like protein</fullName>
    </submittedName>
</protein>
<feature type="region of interest" description="Disordered" evidence="5">
    <location>
        <begin position="565"/>
        <end position="752"/>
    </location>
</feature>
<dbReference type="PROSITE" id="PS00678">
    <property type="entry name" value="WD_REPEATS_1"/>
    <property type="match status" value="1"/>
</dbReference>
<feature type="coiled-coil region" evidence="4">
    <location>
        <begin position="528"/>
        <end position="556"/>
    </location>
</feature>
<dbReference type="PROSITE" id="PS50082">
    <property type="entry name" value="WD_REPEATS_2"/>
    <property type="match status" value="3"/>
</dbReference>
<keyword evidence="4" id="KW-0175">Coiled coil</keyword>